<dbReference type="InterPro" id="IPR000086">
    <property type="entry name" value="NUDIX_hydrolase_dom"/>
</dbReference>
<dbReference type="AlphaFoldDB" id="A0A9P5ZS03"/>
<dbReference type="CDD" id="cd03426">
    <property type="entry name" value="NUDIX_CoAse_Nudt7"/>
    <property type="match status" value="1"/>
</dbReference>
<accession>A0A9P5ZS03</accession>
<dbReference type="PANTHER" id="PTHR12992">
    <property type="entry name" value="NUDIX HYDROLASE"/>
    <property type="match status" value="1"/>
</dbReference>
<evidence type="ECO:0000259" key="1">
    <source>
        <dbReference type="PROSITE" id="PS51462"/>
    </source>
</evidence>
<dbReference type="Gene3D" id="3.90.79.10">
    <property type="entry name" value="Nucleoside Triphosphate Pyrophosphohydrolase"/>
    <property type="match status" value="1"/>
</dbReference>
<dbReference type="EMBL" id="MU154586">
    <property type="protein sequence ID" value="KAF9493392.1"/>
    <property type="molecule type" value="Genomic_DNA"/>
</dbReference>
<dbReference type="InterPro" id="IPR015797">
    <property type="entry name" value="NUDIX_hydrolase-like_dom_sf"/>
</dbReference>
<dbReference type="PROSITE" id="PS51462">
    <property type="entry name" value="NUDIX"/>
    <property type="match status" value="1"/>
</dbReference>
<dbReference type="Proteomes" id="UP000807025">
    <property type="component" value="Unassembled WGS sequence"/>
</dbReference>
<evidence type="ECO:0000313" key="2">
    <source>
        <dbReference type="EMBL" id="KAF9493392.1"/>
    </source>
</evidence>
<protein>
    <recommendedName>
        <fullName evidence="1">Nudix hydrolase domain-containing protein</fullName>
    </recommendedName>
</protein>
<comment type="caution">
    <text evidence="2">The sequence shown here is derived from an EMBL/GenBank/DDBJ whole genome shotgun (WGS) entry which is preliminary data.</text>
</comment>
<feature type="domain" description="Nudix hydrolase" evidence="1">
    <location>
        <begin position="46"/>
        <end position="183"/>
    </location>
</feature>
<dbReference type="SUPFAM" id="SSF55811">
    <property type="entry name" value="Nudix"/>
    <property type="match status" value="1"/>
</dbReference>
<dbReference type="GO" id="GO:0015938">
    <property type="term" value="P:coenzyme A catabolic process"/>
    <property type="evidence" value="ECO:0007669"/>
    <property type="project" value="TreeGrafter"/>
</dbReference>
<dbReference type="GO" id="GO:0010945">
    <property type="term" value="F:coenzyme A diphosphatase activity"/>
    <property type="evidence" value="ECO:0007669"/>
    <property type="project" value="InterPro"/>
</dbReference>
<gene>
    <name evidence="2" type="ORF">BDN71DRAFT_1395159</name>
</gene>
<dbReference type="Pfam" id="PF00293">
    <property type="entry name" value="NUDIX"/>
    <property type="match status" value="1"/>
</dbReference>
<name>A0A9P5ZS03_PLEER</name>
<reference evidence="2" key="1">
    <citation type="submission" date="2020-11" db="EMBL/GenBank/DDBJ databases">
        <authorList>
            <consortium name="DOE Joint Genome Institute"/>
            <person name="Ahrendt S."/>
            <person name="Riley R."/>
            <person name="Andreopoulos W."/>
            <person name="Labutti K."/>
            <person name="Pangilinan J."/>
            <person name="Ruiz-Duenas F.J."/>
            <person name="Barrasa J.M."/>
            <person name="Sanchez-Garcia M."/>
            <person name="Camarero S."/>
            <person name="Miyauchi S."/>
            <person name="Serrano A."/>
            <person name="Linde D."/>
            <person name="Babiker R."/>
            <person name="Drula E."/>
            <person name="Ayuso-Fernandez I."/>
            <person name="Pacheco R."/>
            <person name="Padilla G."/>
            <person name="Ferreira P."/>
            <person name="Barriuso J."/>
            <person name="Kellner H."/>
            <person name="Castanera R."/>
            <person name="Alfaro M."/>
            <person name="Ramirez L."/>
            <person name="Pisabarro A.G."/>
            <person name="Kuo A."/>
            <person name="Tritt A."/>
            <person name="Lipzen A."/>
            <person name="He G."/>
            <person name="Yan M."/>
            <person name="Ng V."/>
            <person name="Cullen D."/>
            <person name="Martin F."/>
            <person name="Rosso M.-N."/>
            <person name="Henrissat B."/>
            <person name="Hibbett D."/>
            <person name="Martinez A.T."/>
            <person name="Grigoriev I.V."/>
        </authorList>
    </citation>
    <scope>NUCLEOTIDE SEQUENCE</scope>
    <source>
        <strain evidence="2">ATCC 90797</strain>
    </source>
</reference>
<organism evidence="2 3">
    <name type="scientific">Pleurotus eryngii</name>
    <name type="common">Boletus of the steppes</name>
    <dbReference type="NCBI Taxonomy" id="5323"/>
    <lineage>
        <taxon>Eukaryota</taxon>
        <taxon>Fungi</taxon>
        <taxon>Dikarya</taxon>
        <taxon>Basidiomycota</taxon>
        <taxon>Agaricomycotina</taxon>
        <taxon>Agaricomycetes</taxon>
        <taxon>Agaricomycetidae</taxon>
        <taxon>Agaricales</taxon>
        <taxon>Pleurotineae</taxon>
        <taxon>Pleurotaceae</taxon>
        <taxon>Pleurotus</taxon>
    </lineage>
</organism>
<dbReference type="PANTHER" id="PTHR12992:SF45">
    <property type="entry name" value="NUDIX HYDROLASE DOMAIN-CONTAINING PROTEIN"/>
    <property type="match status" value="1"/>
</dbReference>
<dbReference type="OrthoDB" id="10260614at2759"/>
<dbReference type="InterPro" id="IPR045121">
    <property type="entry name" value="CoAse"/>
</dbReference>
<keyword evidence="3" id="KW-1185">Reference proteome</keyword>
<evidence type="ECO:0000313" key="3">
    <source>
        <dbReference type="Proteomes" id="UP000807025"/>
    </source>
</evidence>
<proteinExistence type="predicted"/>
<sequence>MTVIKLPTISSLPLGALESLTETSRAVVQRLHTYTPEPWPSDYASSKHASVLVLLYERDGIIRVLLTTRSKALRTHAGQTALPGGKVDDTDTDVVHTALREAHEEVGLPRDCPDLHLLCHLEPFVSLHKILVTPVVAVLLDLTVLDKLKASEHEVSRIFSHPLQAFLEPTLAASEKLVEKGTEDWIYETELHDASDVKVQMLNGAMYRMHRFRSTGSPIKGLTSDIMIKVAQIGYNMTPSYERYAPTQLLGYDAISVVVAST</sequence>